<dbReference type="RefSeq" id="WP_201166823.1">
    <property type="nucleotide sequence ID" value="NZ_JAEPWM010000001.1"/>
</dbReference>
<evidence type="ECO:0000313" key="3">
    <source>
        <dbReference type="Proteomes" id="UP000630528"/>
    </source>
</evidence>
<keyword evidence="2" id="KW-0418">Kinase</keyword>
<accession>A0A934TRA9</accession>
<feature type="transmembrane region" description="Helical" evidence="1">
    <location>
        <begin position="20"/>
        <end position="43"/>
    </location>
</feature>
<dbReference type="EMBL" id="JAEPWM010000001">
    <property type="protein sequence ID" value="MBK6005491.1"/>
    <property type="molecule type" value="Genomic_DNA"/>
</dbReference>
<evidence type="ECO:0000313" key="2">
    <source>
        <dbReference type="EMBL" id="MBK6005491.1"/>
    </source>
</evidence>
<dbReference type="GO" id="GO:0016301">
    <property type="term" value="F:kinase activity"/>
    <property type="evidence" value="ECO:0007669"/>
    <property type="project" value="UniProtKB-KW"/>
</dbReference>
<name>A0A934TRA9_9BURK</name>
<proteinExistence type="predicted"/>
<keyword evidence="1" id="KW-0812">Transmembrane</keyword>
<keyword evidence="2" id="KW-0808">Transferase</keyword>
<reference evidence="2" key="2">
    <citation type="submission" date="2021-01" db="EMBL/GenBank/DDBJ databases">
        <authorList>
            <person name="Kang M."/>
        </authorList>
    </citation>
    <scope>NUCLEOTIDE SEQUENCE</scope>
    <source>
        <strain evidence="2">KACC 17527</strain>
    </source>
</reference>
<dbReference type="Proteomes" id="UP000630528">
    <property type="component" value="Unassembled WGS sequence"/>
</dbReference>
<keyword evidence="1" id="KW-0472">Membrane</keyword>
<evidence type="ECO:0000256" key="1">
    <source>
        <dbReference type="SAM" id="Phobius"/>
    </source>
</evidence>
<sequence>MKLQKILWPVLGVLLVAAGWRGWGWAGVALAVGGIVMWMLLYFTRVMRVLQRAADRPVGYCDSAVMLNAKLKPGVNLLHVIAMTRALGESLGEPQRQPEVFRWTDSTGSSVRCEFLEGKLVQWELARPAEAGTGDSPAP</sequence>
<comment type="caution">
    <text evidence="2">The sequence shown here is derived from an EMBL/GenBank/DDBJ whole genome shotgun (WGS) entry which is preliminary data.</text>
</comment>
<reference evidence="2" key="1">
    <citation type="journal article" date="2012" name="J. Microbiol. Biotechnol.">
        <title>Ramlibacter ginsenosidimutans sp. nov., with ginsenoside-converting activity.</title>
        <authorList>
            <person name="Wang L."/>
            <person name="An D.S."/>
            <person name="Kim S.G."/>
            <person name="Jin F.X."/>
            <person name="Kim S.C."/>
            <person name="Lee S.T."/>
            <person name="Im W.T."/>
        </authorList>
    </citation>
    <scope>NUCLEOTIDE SEQUENCE</scope>
    <source>
        <strain evidence="2">KACC 17527</strain>
    </source>
</reference>
<keyword evidence="1" id="KW-1133">Transmembrane helix</keyword>
<keyword evidence="3" id="KW-1185">Reference proteome</keyword>
<protein>
    <submittedName>
        <fullName evidence="2">Glycerate kinase</fullName>
    </submittedName>
</protein>
<organism evidence="2 3">
    <name type="scientific">Ramlibacter ginsenosidimutans</name>
    <dbReference type="NCBI Taxonomy" id="502333"/>
    <lineage>
        <taxon>Bacteria</taxon>
        <taxon>Pseudomonadati</taxon>
        <taxon>Pseudomonadota</taxon>
        <taxon>Betaproteobacteria</taxon>
        <taxon>Burkholderiales</taxon>
        <taxon>Comamonadaceae</taxon>
        <taxon>Ramlibacter</taxon>
    </lineage>
</organism>
<gene>
    <name evidence="2" type="ORF">JJB11_05255</name>
</gene>
<dbReference type="AlphaFoldDB" id="A0A934TRA9"/>